<reference evidence="2" key="1">
    <citation type="journal article" date="2019" name="Int. J. Syst. Evol. Microbiol.">
        <title>The Global Catalogue of Microorganisms (GCM) 10K type strain sequencing project: providing services to taxonomists for standard genome sequencing and annotation.</title>
        <authorList>
            <consortium name="The Broad Institute Genomics Platform"/>
            <consortium name="The Broad Institute Genome Sequencing Center for Infectious Disease"/>
            <person name="Wu L."/>
            <person name="Ma J."/>
        </authorList>
    </citation>
    <scope>NUCLEOTIDE SEQUENCE [LARGE SCALE GENOMIC DNA]</scope>
    <source>
        <strain evidence="2">JCM 18303</strain>
    </source>
</reference>
<dbReference type="EMBL" id="BAABJP010000037">
    <property type="protein sequence ID" value="GAA5167312.1"/>
    <property type="molecule type" value="Genomic_DNA"/>
</dbReference>
<organism evidence="1 2">
    <name type="scientific">Pseudonocardia eucalypti</name>
    <dbReference type="NCBI Taxonomy" id="648755"/>
    <lineage>
        <taxon>Bacteria</taxon>
        <taxon>Bacillati</taxon>
        <taxon>Actinomycetota</taxon>
        <taxon>Actinomycetes</taxon>
        <taxon>Pseudonocardiales</taxon>
        <taxon>Pseudonocardiaceae</taxon>
        <taxon>Pseudonocardia</taxon>
    </lineage>
</organism>
<name>A0ABP9QTS1_9PSEU</name>
<protein>
    <submittedName>
        <fullName evidence="1">Uncharacterized protein</fullName>
    </submittedName>
</protein>
<keyword evidence="2" id="KW-1185">Reference proteome</keyword>
<proteinExistence type="predicted"/>
<evidence type="ECO:0000313" key="2">
    <source>
        <dbReference type="Proteomes" id="UP001428817"/>
    </source>
</evidence>
<dbReference type="Proteomes" id="UP001428817">
    <property type="component" value="Unassembled WGS sequence"/>
</dbReference>
<sequence>MTWSDRLARLLGRERLPDGFAGRLDPGERVLAVARLAGGQPLVATDAGLWLAEGRRIDWHLVSKATWGDGAIVVTEAEVADTLDEDTVLLRDLRPLRLALAEPGAVPEIVHKRVTGSIRFRHRRELPGGGAWFVRRGVPGRDGLVMQVRPDPGTDPELVRRVAGEVARRVKEVGDEA</sequence>
<dbReference type="RefSeq" id="WP_185059844.1">
    <property type="nucleotide sequence ID" value="NZ_BAABJP010000037.1"/>
</dbReference>
<evidence type="ECO:0000313" key="1">
    <source>
        <dbReference type="EMBL" id="GAA5167312.1"/>
    </source>
</evidence>
<comment type="caution">
    <text evidence="1">The sequence shown here is derived from an EMBL/GenBank/DDBJ whole genome shotgun (WGS) entry which is preliminary data.</text>
</comment>
<gene>
    <name evidence="1" type="ORF">GCM10023321_59860</name>
</gene>
<accession>A0ABP9QTS1</accession>